<feature type="region of interest" description="Disordered" evidence="1">
    <location>
        <begin position="1"/>
        <end position="87"/>
    </location>
</feature>
<comment type="caution">
    <text evidence="3">The sequence shown here is derived from an EMBL/GenBank/DDBJ whole genome shotgun (WGS) entry which is preliminary data.</text>
</comment>
<dbReference type="Proteomes" id="UP000676336">
    <property type="component" value="Unassembled WGS sequence"/>
</dbReference>
<organism evidence="3 4">
    <name type="scientific">Rotaria magnacalcarata</name>
    <dbReference type="NCBI Taxonomy" id="392030"/>
    <lineage>
        <taxon>Eukaryota</taxon>
        <taxon>Metazoa</taxon>
        <taxon>Spiralia</taxon>
        <taxon>Gnathifera</taxon>
        <taxon>Rotifera</taxon>
        <taxon>Eurotatoria</taxon>
        <taxon>Bdelloidea</taxon>
        <taxon>Philodinida</taxon>
        <taxon>Philodinidae</taxon>
        <taxon>Rotaria</taxon>
    </lineage>
</organism>
<evidence type="ECO:0000313" key="4">
    <source>
        <dbReference type="Proteomes" id="UP000676336"/>
    </source>
</evidence>
<reference evidence="3" key="1">
    <citation type="submission" date="2021-02" db="EMBL/GenBank/DDBJ databases">
        <authorList>
            <person name="Nowell W R."/>
        </authorList>
    </citation>
    <scope>NUCLEOTIDE SEQUENCE</scope>
</reference>
<feature type="compositionally biased region" description="Polar residues" evidence="1">
    <location>
        <begin position="8"/>
        <end position="25"/>
    </location>
</feature>
<gene>
    <name evidence="2" type="ORF">GIL414_LOCUS75656</name>
    <name evidence="3" type="ORF">SMN809_LOCUS77643</name>
</gene>
<dbReference type="EMBL" id="CAJOBJ010343545">
    <property type="protein sequence ID" value="CAF5198110.1"/>
    <property type="molecule type" value="Genomic_DNA"/>
</dbReference>
<protein>
    <submittedName>
        <fullName evidence="3">Uncharacterized protein</fullName>
    </submittedName>
</protein>
<name>A0A8S3IXB7_9BILA</name>
<proteinExistence type="predicted"/>
<feature type="compositionally biased region" description="Low complexity" evidence="1">
    <location>
        <begin position="26"/>
        <end position="83"/>
    </location>
</feature>
<accession>A0A8S3IXB7</accession>
<evidence type="ECO:0000256" key="1">
    <source>
        <dbReference type="SAM" id="MobiDB-lite"/>
    </source>
</evidence>
<dbReference type="EMBL" id="CAJOBI010337881">
    <property type="protein sequence ID" value="CAF5208556.1"/>
    <property type="molecule type" value="Genomic_DNA"/>
</dbReference>
<sequence length="147" mass="14242">AAVRPSSAAKTTDGTASNDASNAVTSQRPASASVAAVSGSRPPSAAKKSEVSAASNIASAPPGSRPPSASVGAAAAGSRPSSALKKTDDVTATYTIVEQDATLPKIDPNDPNITQPIIGRPPGAAKNLGTEEAIATLAGSATASPKP</sequence>
<dbReference type="AlphaFoldDB" id="A0A8S3IXB7"/>
<dbReference type="Proteomes" id="UP000681720">
    <property type="component" value="Unassembled WGS sequence"/>
</dbReference>
<evidence type="ECO:0000313" key="3">
    <source>
        <dbReference type="EMBL" id="CAF5208556.1"/>
    </source>
</evidence>
<evidence type="ECO:0000313" key="2">
    <source>
        <dbReference type="EMBL" id="CAF5198110.1"/>
    </source>
</evidence>
<feature type="non-terminal residue" evidence="3">
    <location>
        <position position="1"/>
    </location>
</feature>